<evidence type="ECO:0000313" key="6">
    <source>
        <dbReference type="Proteomes" id="UP000230767"/>
    </source>
</evidence>
<evidence type="ECO:0000256" key="3">
    <source>
        <dbReference type="SAM" id="SignalP"/>
    </source>
</evidence>
<gene>
    <name evidence="5" type="ORF">COY73_00590</name>
</gene>
<evidence type="ECO:0000313" key="5">
    <source>
        <dbReference type="EMBL" id="PIY89557.1"/>
    </source>
</evidence>
<reference evidence="6" key="1">
    <citation type="submission" date="2017-09" db="EMBL/GenBank/DDBJ databases">
        <title>Depth-based differentiation of microbial function through sediment-hosted aquifers and enrichment of novel symbionts in the deep terrestrial subsurface.</title>
        <authorList>
            <person name="Probst A.J."/>
            <person name="Ladd B."/>
            <person name="Jarett J.K."/>
            <person name="Geller-Mcgrath D.E."/>
            <person name="Sieber C.M.K."/>
            <person name="Emerson J.B."/>
            <person name="Anantharaman K."/>
            <person name="Thomas B.C."/>
            <person name="Malmstrom R."/>
            <person name="Stieglmeier M."/>
            <person name="Klingl A."/>
            <person name="Woyke T."/>
            <person name="Ryan C.M."/>
            <person name="Banfield J.F."/>
        </authorList>
    </citation>
    <scope>NUCLEOTIDE SEQUENCE [LARGE SCALE GENOMIC DNA]</scope>
</reference>
<dbReference type="InterPro" id="IPR036415">
    <property type="entry name" value="Lamin_tail_dom_sf"/>
</dbReference>
<dbReference type="AlphaFoldDB" id="A0A2M7R869"/>
<keyword evidence="2" id="KW-0812">Transmembrane</keyword>
<name>A0A2M7R869_9BACT</name>
<dbReference type="SUPFAM" id="SSF74853">
    <property type="entry name" value="Lamin A/C globular tail domain"/>
    <property type="match status" value="1"/>
</dbReference>
<evidence type="ECO:0000259" key="4">
    <source>
        <dbReference type="PROSITE" id="PS51841"/>
    </source>
</evidence>
<comment type="caution">
    <text evidence="5">The sequence shown here is derived from an EMBL/GenBank/DDBJ whole genome shotgun (WGS) entry which is preliminary data.</text>
</comment>
<keyword evidence="3" id="KW-0732">Signal</keyword>
<dbReference type="EMBL" id="PFLW01000018">
    <property type="protein sequence ID" value="PIY89557.1"/>
    <property type="molecule type" value="Genomic_DNA"/>
</dbReference>
<protein>
    <recommendedName>
        <fullName evidence="4">LTD domain-containing protein</fullName>
    </recommendedName>
</protein>
<evidence type="ECO:0000256" key="1">
    <source>
        <dbReference type="SAM" id="MobiDB-lite"/>
    </source>
</evidence>
<evidence type="ECO:0000256" key="2">
    <source>
        <dbReference type="SAM" id="Phobius"/>
    </source>
</evidence>
<dbReference type="PROSITE" id="PS51841">
    <property type="entry name" value="LTD"/>
    <property type="match status" value="1"/>
</dbReference>
<dbReference type="PROSITE" id="PS51257">
    <property type="entry name" value="PROKAR_LIPOPROTEIN"/>
    <property type="match status" value="1"/>
</dbReference>
<feature type="domain" description="LTD" evidence="4">
    <location>
        <begin position="17"/>
        <end position="134"/>
    </location>
</feature>
<keyword evidence="2" id="KW-0472">Membrane</keyword>
<feature type="compositionally biased region" description="Basic and acidic residues" evidence="1">
    <location>
        <begin position="141"/>
        <end position="151"/>
    </location>
</feature>
<feature type="region of interest" description="Disordered" evidence="1">
    <location>
        <begin position="138"/>
        <end position="189"/>
    </location>
</feature>
<feature type="compositionally biased region" description="Polar residues" evidence="1">
    <location>
        <begin position="152"/>
        <end position="169"/>
    </location>
</feature>
<feature type="transmembrane region" description="Helical" evidence="2">
    <location>
        <begin position="220"/>
        <end position="239"/>
    </location>
</feature>
<organism evidence="5 6">
    <name type="scientific">Candidatus Nealsonbacteria bacterium CG_4_10_14_0_8_um_filter_37_14</name>
    <dbReference type="NCBI Taxonomy" id="1974684"/>
    <lineage>
        <taxon>Bacteria</taxon>
        <taxon>Candidatus Nealsoniibacteriota</taxon>
    </lineage>
</organism>
<feature type="chain" id="PRO_5014714743" description="LTD domain-containing protein" evidence="3">
    <location>
        <begin position="25"/>
        <end position="256"/>
    </location>
</feature>
<accession>A0A2M7R869</accession>
<keyword evidence="2" id="KW-1133">Transmembrane helix</keyword>
<dbReference type="Pfam" id="PF00932">
    <property type="entry name" value="LTD"/>
    <property type="match status" value="1"/>
</dbReference>
<sequence>MKNIVYIICFLAIILFSCLGFAYAANPGDVVCNEIAWMGTAVSSNDEWIELYNDTDQAINLKDWILKATDETPRITLTGTVPANSFYLLERTRDNTVPDITADQIYTGALNNNGEILELYDDSGNLIDSINCTSGWFGGDNKTKQTMERKNSQSPGSHPANWQTSQNPGGTPKAKNSVPTPKEQLPKKEEMDEKLVFQKETVNHSLSEKGTTTPESSNSLFAPIAATIAIFSGTTILILKNKLKTSYNKNIAKLCS</sequence>
<dbReference type="InterPro" id="IPR001322">
    <property type="entry name" value="Lamin_tail_dom"/>
</dbReference>
<dbReference type="Proteomes" id="UP000230767">
    <property type="component" value="Unassembled WGS sequence"/>
</dbReference>
<feature type="signal peptide" evidence="3">
    <location>
        <begin position="1"/>
        <end position="24"/>
    </location>
</feature>
<proteinExistence type="predicted"/>
<dbReference type="Gene3D" id="2.60.40.1260">
    <property type="entry name" value="Lamin Tail domain"/>
    <property type="match status" value="1"/>
</dbReference>